<feature type="transmembrane region" description="Helical" evidence="5">
    <location>
        <begin position="236"/>
        <end position="260"/>
    </location>
</feature>
<sequence length="306" mass="31612">MVSLLWAGFPLGGVVGGLLGSKIIPAYGWQSIFIVGGTLPILLSAVLATVLPESVSFLVAAGKSNERIGRTLRRIFPDASIAGDTKFEFAREVAPKTTVLELFRSGRATGTLLLWVSFFFAFMILVTNSAWSPILLRRVGIATEQSALALAMFNFGSLFGSGAAGMLLNRLGVLRVLPPTLTIGALAYVMVGWSAPSFDAVLVAEGLFGLLLGCASSGLIALSADYYPVTIRSTGVGWATGIGRLGSVTGPLVVGLMVGAQWDVPTIFAVAGGSVLIGAVASTMMGVLPRAVSEPATATTTTTVQA</sequence>
<dbReference type="EMBL" id="MLJW01008386">
    <property type="protein sequence ID" value="OIQ64134.1"/>
    <property type="molecule type" value="Genomic_DNA"/>
</dbReference>
<evidence type="ECO:0000256" key="2">
    <source>
        <dbReference type="ARBA" id="ARBA00022692"/>
    </source>
</evidence>
<dbReference type="PANTHER" id="PTHR23508">
    <property type="entry name" value="CARBOXYLIC ACID TRANSPORTER PROTEIN HOMOLOG"/>
    <property type="match status" value="1"/>
</dbReference>
<keyword evidence="3 5" id="KW-1133">Transmembrane helix</keyword>
<comment type="subcellular location">
    <subcellularLocation>
        <location evidence="1">Membrane</location>
        <topology evidence="1">Multi-pass membrane protein</topology>
    </subcellularLocation>
</comment>
<dbReference type="InterPro" id="IPR036259">
    <property type="entry name" value="MFS_trans_sf"/>
</dbReference>
<feature type="transmembrane region" description="Helical" evidence="5">
    <location>
        <begin position="266"/>
        <end position="288"/>
    </location>
</feature>
<proteinExistence type="predicted"/>
<evidence type="ECO:0000256" key="4">
    <source>
        <dbReference type="ARBA" id="ARBA00023136"/>
    </source>
</evidence>
<dbReference type="SUPFAM" id="SSF103473">
    <property type="entry name" value="MFS general substrate transporter"/>
    <property type="match status" value="1"/>
</dbReference>
<feature type="transmembrane region" description="Helical" evidence="5">
    <location>
        <begin position="30"/>
        <end position="51"/>
    </location>
</feature>
<dbReference type="InterPro" id="IPR020846">
    <property type="entry name" value="MFS_dom"/>
</dbReference>
<feature type="transmembrane region" description="Helical" evidence="5">
    <location>
        <begin position="146"/>
        <end position="169"/>
    </location>
</feature>
<keyword evidence="4 5" id="KW-0472">Membrane</keyword>
<evidence type="ECO:0000256" key="3">
    <source>
        <dbReference type="ARBA" id="ARBA00022989"/>
    </source>
</evidence>
<evidence type="ECO:0000313" key="7">
    <source>
        <dbReference type="EMBL" id="OIQ64134.1"/>
    </source>
</evidence>
<name>A0A1J5NZ85_9ZZZZ</name>
<reference evidence="7" key="1">
    <citation type="submission" date="2016-10" db="EMBL/GenBank/DDBJ databases">
        <title>Sequence of Gallionella enrichment culture.</title>
        <authorList>
            <person name="Poehlein A."/>
            <person name="Muehling M."/>
            <person name="Daniel R."/>
        </authorList>
    </citation>
    <scope>NUCLEOTIDE SEQUENCE</scope>
</reference>
<organism evidence="7">
    <name type="scientific">mine drainage metagenome</name>
    <dbReference type="NCBI Taxonomy" id="410659"/>
    <lineage>
        <taxon>unclassified sequences</taxon>
        <taxon>metagenomes</taxon>
        <taxon>ecological metagenomes</taxon>
    </lineage>
</organism>
<gene>
    <name evidence="7" type="primary">pcaK_3</name>
    <name evidence="7" type="ORF">GALL_543190</name>
</gene>
<feature type="transmembrane region" description="Helical" evidence="5">
    <location>
        <begin position="201"/>
        <end position="224"/>
    </location>
</feature>
<dbReference type="InterPro" id="IPR011701">
    <property type="entry name" value="MFS"/>
</dbReference>
<keyword evidence="2 5" id="KW-0812">Transmembrane</keyword>
<feature type="domain" description="Major facilitator superfamily (MFS) profile" evidence="6">
    <location>
        <begin position="1"/>
        <end position="290"/>
    </location>
</feature>
<dbReference type="GO" id="GO:0005886">
    <property type="term" value="C:plasma membrane"/>
    <property type="evidence" value="ECO:0007669"/>
    <property type="project" value="TreeGrafter"/>
</dbReference>
<comment type="caution">
    <text evidence="7">The sequence shown here is derived from an EMBL/GenBank/DDBJ whole genome shotgun (WGS) entry which is preliminary data.</text>
</comment>
<feature type="transmembrane region" description="Helical" evidence="5">
    <location>
        <begin position="176"/>
        <end position="195"/>
    </location>
</feature>
<accession>A0A1J5NZ85</accession>
<dbReference type="GO" id="GO:0046943">
    <property type="term" value="F:carboxylic acid transmembrane transporter activity"/>
    <property type="evidence" value="ECO:0007669"/>
    <property type="project" value="TreeGrafter"/>
</dbReference>
<dbReference type="AlphaFoldDB" id="A0A1J5NZ85"/>
<dbReference type="PANTHER" id="PTHR23508:SF10">
    <property type="entry name" value="CARBOXYLIC ACID TRANSPORTER PROTEIN HOMOLOG"/>
    <property type="match status" value="1"/>
</dbReference>
<evidence type="ECO:0000256" key="1">
    <source>
        <dbReference type="ARBA" id="ARBA00004141"/>
    </source>
</evidence>
<evidence type="ECO:0000256" key="5">
    <source>
        <dbReference type="SAM" id="Phobius"/>
    </source>
</evidence>
<dbReference type="Pfam" id="PF07690">
    <property type="entry name" value="MFS_1"/>
    <property type="match status" value="1"/>
</dbReference>
<evidence type="ECO:0000259" key="6">
    <source>
        <dbReference type="PROSITE" id="PS50850"/>
    </source>
</evidence>
<protein>
    <submittedName>
        <fullName evidence="7">4-hydroxybenzoate transporter PcaK</fullName>
    </submittedName>
</protein>
<dbReference type="Gene3D" id="1.20.1250.20">
    <property type="entry name" value="MFS general substrate transporter like domains"/>
    <property type="match status" value="1"/>
</dbReference>
<feature type="transmembrane region" description="Helical" evidence="5">
    <location>
        <begin position="112"/>
        <end position="134"/>
    </location>
</feature>
<dbReference type="PROSITE" id="PS50850">
    <property type="entry name" value="MFS"/>
    <property type="match status" value="1"/>
</dbReference>